<dbReference type="GO" id="GO:0005829">
    <property type="term" value="C:cytosol"/>
    <property type="evidence" value="ECO:0007669"/>
    <property type="project" value="TreeGrafter"/>
</dbReference>
<evidence type="ECO:0000313" key="4">
    <source>
        <dbReference type="EMBL" id="TAA32930.1"/>
    </source>
</evidence>
<keyword evidence="2" id="KW-0067">ATP-binding</keyword>
<dbReference type="InterPro" id="IPR050625">
    <property type="entry name" value="ParA/MinD_ATPase"/>
</dbReference>
<name>A0A4Q8LQT6_9GAMM</name>
<protein>
    <recommendedName>
        <fullName evidence="3">AAA domain-containing protein</fullName>
    </recommendedName>
</protein>
<dbReference type="InterPro" id="IPR025669">
    <property type="entry name" value="AAA_dom"/>
</dbReference>
<dbReference type="GO" id="GO:0051782">
    <property type="term" value="P:negative regulation of cell division"/>
    <property type="evidence" value="ECO:0007669"/>
    <property type="project" value="TreeGrafter"/>
</dbReference>
<dbReference type="PANTHER" id="PTHR43384">
    <property type="entry name" value="SEPTUM SITE-DETERMINING PROTEIN MIND HOMOLOG, CHLOROPLASTIC-RELATED"/>
    <property type="match status" value="1"/>
</dbReference>
<dbReference type="InterPro" id="IPR027417">
    <property type="entry name" value="P-loop_NTPase"/>
</dbReference>
<reference evidence="4 5" key="1">
    <citation type="submission" date="2019-02" db="EMBL/GenBank/DDBJ databases">
        <title>WGS of Pseudoxanthomonas species novum from clinical isolates.</title>
        <authorList>
            <person name="Bernier A.-M."/>
            <person name="Bernard K."/>
            <person name="Vachon A."/>
        </authorList>
    </citation>
    <scope>NUCLEOTIDE SEQUENCE [LARGE SCALE GENOMIC DNA]</scope>
    <source>
        <strain evidence="4 5">NML171202</strain>
    </source>
</reference>
<evidence type="ECO:0000259" key="3">
    <source>
        <dbReference type="Pfam" id="PF13614"/>
    </source>
</evidence>
<evidence type="ECO:0000256" key="1">
    <source>
        <dbReference type="ARBA" id="ARBA00022741"/>
    </source>
</evidence>
<proteinExistence type="predicted"/>
<dbReference type="GO" id="GO:0005524">
    <property type="term" value="F:ATP binding"/>
    <property type="evidence" value="ECO:0007669"/>
    <property type="project" value="UniProtKB-KW"/>
</dbReference>
<dbReference type="Pfam" id="PF13614">
    <property type="entry name" value="AAA_31"/>
    <property type="match status" value="1"/>
</dbReference>
<gene>
    <name evidence="4" type="ORF">EA661_01205</name>
</gene>
<dbReference type="Proteomes" id="UP000291286">
    <property type="component" value="Unassembled WGS sequence"/>
</dbReference>
<feature type="domain" description="AAA" evidence="3">
    <location>
        <begin position="136"/>
        <end position="173"/>
    </location>
</feature>
<evidence type="ECO:0000313" key="5">
    <source>
        <dbReference type="Proteomes" id="UP000291286"/>
    </source>
</evidence>
<dbReference type="GO" id="GO:0009898">
    <property type="term" value="C:cytoplasmic side of plasma membrane"/>
    <property type="evidence" value="ECO:0007669"/>
    <property type="project" value="TreeGrafter"/>
</dbReference>
<dbReference type="AlphaFoldDB" id="A0A4Q8LQT6"/>
<comment type="caution">
    <text evidence="4">The sequence shown here is derived from an EMBL/GenBank/DDBJ whole genome shotgun (WGS) entry which is preliminary data.</text>
</comment>
<keyword evidence="1" id="KW-0547">Nucleotide-binding</keyword>
<accession>A0A4Q8LQT6</accession>
<dbReference type="PANTHER" id="PTHR43384:SF6">
    <property type="entry name" value="SEPTUM SITE-DETERMINING PROTEIN MIND HOMOLOG, CHLOROPLASTIC"/>
    <property type="match status" value="1"/>
</dbReference>
<evidence type="ECO:0000256" key="2">
    <source>
        <dbReference type="ARBA" id="ARBA00022840"/>
    </source>
</evidence>
<sequence>MTATNFDESLPRFCDVVERLGGGTLLDEGWFVRKANGSLELVIPDESATHIDLVGIRRDVSTELGSYSQVVPGNLIRRCEHPQGEDKHLALPEYVTLPSGKEREVRVIDQRSNGQDWLSAPEFGAGSDGSPPRLVFWSMKGGVGRTTALSVLAADLAANGQNVLVVDLDLEAPGVGDQLLRQQDKPLYGVLDFLTELRVGEVDVESMFVNAVGTSSLTRGQGLVHVCPAAGRQTHDNPGSFLSKLFRAYGTQDISGVMMTFAERINRLIDGLCSVNRYDAILIDARAGLSESTAASILNLGGDVLLFGHETPQTFSGYRYAFAHLSRFVLNGSSEWILRMKMVHAKASLNKRSQESFRDSAFEIFSSYLYMRDDEEGFSLDDLDAPHSPWLILDDGNFRDFNPVENPDLLESSVANATFGEFVASCKERLRISNV</sequence>
<dbReference type="SUPFAM" id="SSF52540">
    <property type="entry name" value="P-loop containing nucleoside triphosphate hydrolases"/>
    <property type="match status" value="1"/>
</dbReference>
<dbReference type="RefSeq" id="WP_130514940.1">
    <property type="nucleotide sequence ID" value="NZ_SHMA01000001.1"/>
</dbReference>
<dbReference type="GO" id="GO:0016887">
    <property type="term" value="F:ATP hydrolysis activity"/>
    <property type="evidence" value="ECO:0007669"/>
    <property type="project" value="TreeGrafter"/>
</dbReference>
<dbReference type="Gene3D" id="3.40.50.300">
    <property type="entry name" value="P-loop containing nucleotide triphosphate hydrolases"/>
    <property type="match status" value="1"/>
</dbReference>
<dbReference type="NCBIfam" id="NF047398">
    <property type="entry name" value="AAA_KGGVGR"/>
    <property type="match status" value="1"/>
</dbReference>
<dbReference type="EMBL" id="SHMB01000001">
    <property type="protein sequence ID" value="TAA32930.1"/>
    <property type="molecule type" value="Genomic_DNA"/>
</dbReference>
<organism evidence="4 5">
    <name type="scientific">Pseudoxanthomonas winnipegensis</name>
    <dbReference type="NCBI Taxonomy" id="2480810"/>
    <lineage>
        <taxon>Bacteria</taxon>
        <taxon>Pseudomonadati</taxon>
        <taxon>Pseudomonadota</taxon>
        <taxon>Gammaproteobacteria</taxon>
        <taxon>Lysobacterales</taxon>
        <taxon>Lysobacteraceae</taxon>
        <taxon>Pseudoxanthomonas</taxon>
    </lineage>
</organism>